<accession>A0A9W6V0R1</accession>
<dbReference type="Gene3D" id="3.40.50.300">
    <property type="entry name" value="P-loop containing nucleotide triphosphate hydrolases"/>
    <property type="match status" value="1"/>
</dbReference>
<protein>
    <recommendedName>
        <fullName evidence="3">Kinase</fullName>
    </recommendedName>
</protein>
<evidence type="ECO:0008006" key="3">
    <source>
        <dbReference type="Google" id="ProtNLM"/>
    </source>
</evidence>
<reference evidence="1" key="1">
    <citation type="submission" date="2023-02" db="EMBL/GenBank/DDBJ databases">
        <title>Kitasatospora phosalacinea NBRC 14627.</title>
        <authorList>
            <person name="Ichikawa N."/>
            <person name="Sato H."/>
            <person name="Tonouchi N."/>
        </authorList>
    </citation>
    <scope>NUCLEOTIDE SEQUENCE</scope>
    <source>
        <strain evidence="1">NBRC 14627</strain>
    </source>
</reference>
<gene>
    <name evidence="1" type="ORF">Kpho02_32200</name>
</gene>
<dbReference type="SUPFAM" id="SSF52540">
    <property type="entry name" value="P-loop containing nucleoside triphosphate hydrolases"/>
    <property type="match status" value="1"/>
</dbReference>
<comment type="caution">
    <text evidence="1">The sequence shown here is derived from an EMBL/GenBank/DDBJ whole genome shotgun (WGS) entry which is preliminary data.</text>
</comment>
<dbReference type="EMBL" id="BSSA01000009">
    <property type="protein sequence ID" value="GLW70921.1"/>
    <property type="molecule type" value="Genomic_DNA"/>
</dbReference>
<dbReference type="RefSeq" id="WP_285736729.1">
    <property type="nucleotide sequence ID" value="NZ_BSSA01000009.1"/>
</dbReference>
<proteinExistence type="predicted"/>
<sequence>MLIAMAGLPGAGKSTVAGALGRRLAAPVVSVDPIEAAMHRAGVAPGQPTGLAAYLVAEAVADGALALGQSVLVDAVNAVEAARGQWRALAARHGVPVVFLEVVCSDRAVHRERLAGRRRGIEGFPEPSWAAVERLRAEFEPWPGEGPEGSRRPERLVLDSLDEVELNVSTALGFLGAVS</sequence>
<evidence type="ECO:0000313" key="2">
    <source>
        <dbReference type="Proteomes" id="UP001165041"/>
    </source>
</evidence>
<dbReference type="InterPro" id="IPR027417">
    <property type="entry name" value="P-loop_NTPase"/>
</dbReference>
<dbReference type="AlphaFoldDB" id="A0A9W6V0R1"/>
<evidence type="ECO:0000313" key="1">
    <source>
        <dbReference type="EMBL" id="GLW70921.1"/>
    </source>
</evidence>
<name>A0A9W6V0R1_9ACTN</name>
<organism evidence="1 2">
    <name type="scientific">Kitasatospora phosalacinea</name>
    <dbReference type="NCBI Taxonomy" id="2065"/>
    <lineage>
        <taxon>Bacteria</taxon>
        <taxon>Bacillati</taxon>
        <taxon>Actinomycetota</taxon>
        <taxon>Actinomycetes</taxon>
        <taxon>Kitasatosporales</taxon>
        <taxon>Streptomycetaceae</taxon>
        <taxon>Kitasatospora</taxon>
    </lineage>
</organism>
<dbReference type="PANTHER" id="PTHR37807:SF3">
    <property type="entry name" value="OS07G0160300 PROTEIN"/>
    <property type="match status" value="1"/>
</dbReference>
<dbReference type="Proteomes" id="UP001165041">
    <property type="component" value="Unassembled WGS sequence"/>
</dbReference>
<dbReference type="PANTHER" id="PTHR37807">
    <property type="entry name" value="OS07G0160300 PROTEIN"/>
    <property type="match status" value="1"/>
</dbReference>
<dbReference type="Pfam" id="PF13671">
    <property type="entry name" value="AAA_33"/>
    <property type="match status" value="1"/>
</dbReference>